<comment type="caution">
    <text evidence="1">The sequence shown here is derived from an EMBL/GenBank/DDBJ whole genome shotgun (WGS) entry which is preliminary data.</text>
</comment>
<gene>
    <name evidence="1" type="ORF">TNIN_214141</name>
</gene>
<reference evidence="1" key="1">
    <citation type="submission" date="2020-08" db="EMBL/GenBank/DDBJ databases">
        <title>Multicomponent nature underlies the extraordinary mechanical properties of spider dragline silk.</title>
        <authorList>
            <person name="Kono N."/>
            <person name="Nakamura H."/>
            <person name="Mori M."/>
            <person name="Yoshida Y."/>
            <person name="Ohtoshi R."/>
            <person name="Malay A.D."/>
            <person name="Moran D.A.P."/>
            <person name="Tomita M."/>
            <person name="Numata K."/>
            <person name="Arakawa K."/>
        </authorList>
    </citation>
    <scope>NUCLEOTIDE SEQUENCE</scope>
</reference>
<accession>A0A8X7CNM5</accession>
<name>A0A8X7CNM5_9ARAC</name>
<evidence type="ECO:0000313" key="1">
    <source>
        <dbReference type="EMBL" id="GFY79564.1"/>
    </source>
</evidence>
<keyword evidence="2" id="KW-1185">Reference proteome</keyword>
<protein>
    <submittedName>
        <fullName evidence="1">Uncharacterized protein</fullName>
    </submittedName>
</protein>
<dbReference type="AlphaFoldDB" id="A0A8X7CNM5"/>
<organism evidence="1 2">
    <name type="scientific">Trichonephila inaurata madagascariensis</name>
    <dbReference type="NCBI Taxonomy" id="2747483"/>
    <lineage>
        <taxon>Eukaryota</taxon>
        <taxon>Metazoa</taxon>
        <taxon>Ecdysozoa</taxon>
        <taxon>Arthropoda</taxon>
        <taxon>Chelicerata</taxon>
        <taxon>Arachnida</taxon>
        <taxon>Araneae</taxon>
        <taxon>Araneomorphae</taxon>
        <taxon>Entelegynae</taxon>
        <taxon>Araneoidea</taxon>
        <taxon>Nephilidae</taxon>
        <taxon>Trichonephila</taxon>
        <taxon>Trichonephila inaurata</taxon>
    </lineage>
</organism>
<dbReference type="Proteomes" id="UP000886998">
    <property type="component" value="Unassembled WGS sequence"/>
</dbReference>
<dbReference type="OrthoDB" id="10530041at2759"/>
<proteinExistence type="predicted"/>
<sequence>MDKKKPSGRIELTAGLELIRRQFNDRPGEPQTKSLARTMHKSIPGNGFALCCSPFFLIEGICSFRETAEGVKPGDIQARGFSDKRGFPFCR</sequence>
<evidence type="ECO:0000313" key="2">
    <source>
        <dbReference type="Proteomes" id="UP000886998"/>
    </source>
</evidence>
<dbReference type="EMBL" id="BMAV01023652">
    <property type="protein sequence ID" value="GFY79564.1"/>
    <property type="molecule type" value="Genomic_DNA"/>
</dbReference>